<evidence type="ECO:0000313" key="1">
    <source>
        <dbReference type="EMBL" id="RJF92184.1"/>
    </source>
</evidence>
<dbReference type="InterPro" id="IPR014718">
    <property type="entry name" value="GH-type_carb-bd"/>
</dbReference>
<sequence length="301" mass="32983">METGKLVKLRNSDLEAWISPDHGAAIARLFEPKTGFQILRETSHQEIANGETMKFGCFPMVPYSNRMGYRQLRFEDTIYQLDSNREGAPHSFHGNAWMVKWEVEHLGPDTLTLSYAHCIGDGHWPFPYLARQSLTLDGSTFRLSISIENTGPHPFPAGAGWHPFFRIEPDSRISFEADKIFLNDQDMLPHASMPAIGGWSFGSGRAVSGLGVDNCFSGWSGTALLEHPAAGRAVSITGCDTLSSLVVFRPSDGRQFIAVEPVSHVNNGANLMAQGCANTGIRVLKPSESMSAVMEITVGRS</sequence>
<dbReference type="Proteomes" id="UP000265955">
    <property type="component" value="Unassembled WGS sequence"/>
</dbReference>
<accession>A0A3A3FI42</accession>
<dbReference type="AlphaFoldDB" id="A0A3A3FI42"/>
<dbReference type="RefSeq" id="WP_119772070.1">
    <property type="nucleotide sequence ID" value="NZ_QYUO01000003.1"/>
</dbReference>
<organism evidence="1 2">
    <name type="scientific">Noviherbaspirillum saxi</name>
    <dbReference type="NCBI Taxonomy" id="2320863"/>
    <lineage>
        <taxon>Bacteria</taxon>
        <taxon>Pseudomonadati</taxon>
        <taxon>Pseudomonadota</taxon>
        <taxon>Betaproteobacteria</taxon>
        <taxon>Burkholderiales</taxon>
        <taxon>Oxalobacteraceae</taxon>
        <taxon>Noviherbaspirillum</taxon>
    </lineage>
</organism>
<dbReference type="GO" id="GO:0030246">
    <property type="term" value="F:carbohydrate binding"/>
    <property type="evidence" value="ECO:0007669"/>
    <property type="project" value="InterPro"/>
</dbReference>
<dbReference type="OrthoDB" id="9808779at2"/>
<comment type="caution">
    <text evidence="1">The sequence shown here is derived from an EMBL/GenBank/DDBJ whole genome shotgun (WGS) entry which is preliminary data.</text>
</comment>
<gene>
    <name evidence="1" type="ORF">D3871_26455</name>
</gene>
<protein>
    <submittedName>
        <fullName evidence="1">Aldose 1-epimerase</fullName>
    </submittedName>
</protein>
<dbReference type="SUPFAM" id="SSF74650">
    <property type="entry name" value="Galactose mutarotase-like"/>
    <property type="match status" value="1"/>
</dbReference>
<name>A0A3A3FI42_9BURK</name>
<proteinExistence type="predicted"/>
<dbReference type="GO" id="GO:0005975">
    <property type="term" value="P:carbohydrate metabolic process"/>
    <property type="evidence" value="ECO:0007669"/>
    <property type="project" value="InterPro"/>
</dbReference>
<dbReference type="EMBL" id="QYUO01000003">
    <property type="protein sequence ID" value="RJF92184.1"/>
    <property type="molecule type" value="Genomic_DNA"/>
</dbReference>
<dbReference type="Gene3D" id="2.70.98.10">
    <property type="match status" value="1"/>
</dbReference>
<evidence type="ECO:0000313" key="2">
    <source>
        <dbReference type="Proteomes" id="UP000265955"/>
    </source>
</evidence>
<dbReference type="Pfam" id="PF01263">
    <property type="entry name" value="Aldose_epim"/>
    <property type="match status" value="1"/>
</dbReference>
<dbReference type="InterPro" id="IPR008183">
    <property type="entry name" value="Aldose_1/G6P_1-epimerase"/>
</dbReference>
<dbReference type="InterPro" id="IPR011013">
    <property type="entry name" value="Gal_mutarotase_sf_dom"/>
</dbReference>
<dbReference type="CDD" id="cd09021">
    <property type="entry name" value="Aldose_epim_Ec_YphB"/>
    <property type="match status" value="1"/>
</dbReference>
<keyword evidence="2" id="KW-1185">Reference proteome</keyword>
<dbReference type="GO" id="GO:0016853">
    <property type="term" value="F:isomerase activity"/>
    <property type="evidence" value="ECO:0007669"/>
    <property type="project" value="InterPro"/>
</dbReference>
<reference evidence="2" key="1">
    <citation type="submission" date="2018-09" db="EMBL/GenBank/DDBJ databases">
        <authorList>
            <person name="Zhu H."/>
        </authorList>
    </citation>
    <scope>NUCLEOTIDE SEQUENCE [LARGE SCALE GENOMIC DNA]</scope>
    <source>
        <strain evidence="2">K1R23-30</strain>
    </source>
</reference>